<dbReference type="SMART" id="SM00495">
    <property type="entry name" value="ChtBD3"/>
    <property type="match status" value="2"/>
</dbReference>
<evidence type="ECO:0000256" key="2">
    <source>
        <dbReference type="ARBA" id="ARBA00023326"/>
    </source>
</evidence>
<dbReference type="GO" id="GO:0000272">
    <property type="term" value="P:polysaccharide catabolic process"/>
    <property type="evidence" value="ECO:0007669"/>
    <property type="project" value="UniProtKB-KW"/>
</dbReference>
<protein>
    <recommendedName>
        <fullName evidence="3">Chitin-binding type-3 domain-containing protein</fullName>
    </recommendedName>
</protein>
<organism evidence="4 5">
    <name type="scientific">Bacillus cereus</name>
    <dbReference type="NCBI Taxonomy" id="1396"/>
    <lineage>
        <taxon>Bacteria</taxon>
        <taxon>Bacillati</taxon>
        <taxon>Bacillota</taxon>
        <taxon>Bacilli</taxon>
        <taxon>Bacillales</taxon>
        <taxon>Bacillaceae</taxon>
        <taxon>Bacillus</taxon>
        <taxon>Bacillus cereus group</taxon>
    </lineage>
</organism>
<dbReference type="Gene3D" id="2.10.10.20">
    <property type="entry name" value="Carbohydrate-binding module superfamily 5/12"/>
    <property type="match status" value="2"/>
</dbReference>
<evidence type="ECO:0000256" key="1">
    <source>
        <dbReference type="ARBA" id="ARBA00022801"/>
    </source>
</evidence>
<name>A0A9X6U569_BACCE</name>
<keyword evidence="2" id="KW-0624">Polysaccharide degradation</keyword>
<dbReference type="InterPro" id="IPR036573">
    <property type="entry name" value="CBM_sf_5/12"/>
</dbReference>
<dbReference type="Pfam" id="PF02839">
    <property type="entry name" value="CBM_5_12"/>
    <property type="match status" value="1"/>
</dbReference>
<feature type="non-terminal residue" evidence="4">
    <location>
        <position position="1"/>
    </location>
</feature>
<keyword evidence="2" id="KW-0119">Carbohydrate metabolism</keyword>
<dbReference type="Proteomes" id="UP000220691">
    <property type="component" value="Unassembled WGS sequence"/>
</dbReference>
<dbReference type="SUPFAM" id="SSF51055">
    <property type="entry name" value="Carbohydrate binding domain"/>
    <property type="match status" value="2"/>
</dbReference>
<feature type="domain" description="Chitin-binding type-3" evidence="3">
    <location>
        <begin position="61"/>
        <end position="107"/>
    </location>
</feature>
<evidence type="ECO:0000259" key="3">
    <source>
        <dbReference type="SMART" id="SM00495"/>
    </source>
</evidence>
<reference evidence="4 5" key="1">
    <citation type="submission" date="2017-09" db="EMBL/GenBank/DDBJ databases">
        <title>Large-scale bioinformatics analysis of Bacillus genomes uncovers conserved roles of natural products in bacterial physiology.</title>
        <authorList>
            <consortium name="Agbiome Team Llc"/>
            <person name="Bleich R.M."/>
            <person name="Kirk G.J."/>
            <person name="Santa Maria K.C."/>
            <person name="Allen S.E."/>
            <person name="Farag S."/>
            <person name="Shank E.A."/>
            <person name="Bowers A."/>
        </authorList>
    </citation>
    <scope>NUCLEOTIDE SEQUENCE [LARGE SCALE GENOMIC DNA]</scope>
    <source>
        <strain evidence="4 5">AFS027647</strain>
    </source>
</reference>
<keyword evidence="1" id="KW-0378">Hydrolase</keyword>
<dbReference type="RefSeq" id="WP_218923393.1">
    <property type="nucleotide sequence ID" value="NZ_NUAN01000399.1"/>
</dbReference>
<sequence>PYTWYKKGDIVTYKGTKYEMIDSKFESYNENPDVTPKVWKAVNGNQLEGNLKKEDGNNVIVKAWDPYTWYKKGDIATYKGTKYEMIDSKFESYNENPDVTPKVWKAVN</sequence>
<dbReference type="InterPro" id="IPR003610">
    <property type="entry name" value="CBM5/12"/>
</dbReference>
<evidence type="ECO:0000313" key="5">
    <source>
        <dbReference type="Proteomes" id="UP000220691"/>
    </source>
</evidence>
<dbReference type="GO" id="GO:0004553">
    <property type="term" value="F:hydrolase activity, hydrolyzing O-glycosyl compounds"/>
    <property type="evidence" value="ECO:0007669"/>
    <property type="project" value="InterPro"/>
</dbReference>
<dbReference type="EMBL" id="NUAN01000399">
    <property type="protein sequence ID" value="PEN74375.1"/>
    <property type="molecule type" value="Genomic_DNA"/>
</dbReference>
<proteinExistence type="predicted"/>
<comment type="caution">
    <text evidence="4">The sequence shown here is derived from an EMBL/GenBank/DDBJ whole genome shotgun (WGS) entry which is preliminary data.</text>
</comment>
<dbReference type="AlphaFoldDB" id="A0A9X6U569"/>
<gene>
    <name evidence="4" type="ORF">CN553_32135</name>
</gene>
<dbReference type="GO" id="GO:0005576">
    <property type="term" value="C:extracellular region"/>
    <property type="evidence" value="ECO:0007669"/>
    <property type="project" value="InterPro"/>
</dbReference>
<dbReference type="GO" id="GO:0030246">
    <property type="term" value="F:carbohydrate binding"/>
    <property type="evidence" value="ECO:0007669"/>
    <property type="project" value="InterPro"/>
</dbReference>
<accession>A0A9X6U569</accession>
<feature type="domain" description="Chitin-binding type-3" evidence="3">
    <location>
        <begin position="3"/>
        <end position="42"/>
    </location>
</feature>
<evidence type="ECO:0000313" key="4">
    <source>
        <dbReference type="EMBL" id="PEN74375.1"/>
    </source>
</evidence>